<evidence type="ECO:0000313" key="2">
    <source>
        <dbReference type="Proteomes" id="UP001732700"/>
    </source>
</evidence>
<name>A0ACD5X2E8_AVESA</name>
<protein>
    <submittedName>
        <fullName evidence="1">Uncharacterized protein</fullName>
    </submittedName>
</protein>
<keyword evidence="2" id="KW-1185">Reference proteome</keyword>
<reference evidence="1" key="1">
    <citation type="submission" date="2021-05" db="EMBL/GenBank/DDBJ databases">
        <authorList>
            <person name="Scholz U."/>
            <person name="Mascher M."/>
            <person name="Fiebig A."/>
        </authorList>
    </citation>
    <scope>NUCLEOTIDE SEQUENCE [LARGE SCALE GENOMIC DNA]</scope>
</reference>
<dbReference type="EnsemblPlants" id="AVESA.00010b.r2.4CG1317170.1">
    <property type="protein sequence ID" value="AVESA.00010b.r2.4CG1317170.1.CDS"/>
    <property type="gene ID" value="AVESA.00010b.r2.4CG1317170"/>
</dbReference>
<organism evidence="1 2">
    <name type="scientific">Avena sativa</name>
    <name type="common">Oat</name>
    <dbReference type="NCBI Taxonomy" id="4498"/>
    <lineage>
        <taxon>Eukaryota</taxon>
        <taxon>Viridiplantae</taxon>
        <taxon>Streptophyta</taxon>
        <taxon>Embryophyta</taxon>
        <taxon>Tracheophyta</taxon>
        <taxon>Spermatophyta</taxon>
        <taxon>Magnoliopsida</taxon>
        <taxon>Liliopsida</taxon>
        <taxon>Poales</taxon>
        <taxon>Poaceae</taxon>
        <taxon>BOP clade</taxon>
        <taxon>Pooideae</taxon>
        <taxon>Poodae</taxon>
        <taxon>Poeae</taxon>
        <taxon>Poeae Chloroplast Group 1 (Aveneae type)</taxon>
        <taxon>Aveninae</taxon>
        <taxon>Avena</taxon>
    </lineage>
</organism>
<accession>A0ACD5X2E8</accession>
<evidence type="ECO:0000313" key="1">
    <source>
        <dbReference type="EnsemblPlants" id="AVESA.00010b.r2.4CG1317170.1.CDS"/>
    </source>
</evidence>
<sequence>MTVNDASYLLAVHSSERAHAMSNAFDHGYGGHGGGGVAERGQQGTDSTLLCYFHPRELLVGVCAHCLRERLLLLLSSNQQGGGRARVPADGASYLSARIYGRALRRVRTGSIVSVFAIGSSLLHRRDSSHHYTHDGVQGDGVDDKINPDADDDADEAASIASLDDSFISIKFEDNGKATWVDTENKKAPAGGEADVKSTDKAPAASSATTAVVEHARRGSVGVTRWRKQVVGRLLQLARWKKRSTGGKQAPSSVAATCHVTDQQRSKGRGSRSWIRGLTRRRAAHGERAWP</sequence>
<dbReference type="Proteomes" id="UP001732700">
    <property type="component" value="Chromosome 4C"/>
</dbReference>
<reference evidence="1" key="2">
    <citation type="submission" date="2025-09" db="UniProtKB">
        <authorList>
            <consortium name="EnsemblPlants"/>
        </authorList>
    </citation>
    <scope>IDENTIFICATION</scope>
</reference>
<proteinExistence type="predicted"/>